<keyword evidence="1" id="KW-0012">Acyltransferase</keyword>
<keyword evidence="1" id="KW-0808">Transferase</keyword>
<keyword evidence="2" id="KW-1185">Reference proteome</keyword>
<dbReference type="PANTHER" id="PTHR23416">
    <property type="entry name" value="SIALIC ACID SYNTHASE-RELATED"/>
    <property type="match status" value="1"/>
</dbReference>
<dbReference type="InterPro" id="IPR001451">
    <property type="entry name" value="Hexapep"/>
</dbReference>
<dbReference type="EMBL" id="QVLX01000002">
    <property type="protein sequence ID" value="RGE88989.1"/>
    <property type="molecule type" value="Genomic_DNA"/>
</dbReference>
<name>A0A3E3K562_9FIRM</name>
<reference evidence="1 2" key="1">
    <citation type="submission" date="2018-08" db="EMBL/GenBank/DDBJ databases">
        <title>A genome reference for cultivated species of the human gut microbiota.</title>
        <authorList>
            <person name="Zou Y."/>
            <person name="Xue W."/>
            <person name="Luo G."/>
        </authorList>
    </citation>
    <scope>NUCLEOTIDE SEQUENCE [LARGE SCALE GENOMIC DNA]</scope>
    <source>
        <strain evidence="1 2">AF37-2AT</strain>
    </source>
</reference>
<accession>A0A3E3K562</accession>
<dbReference type="Pfam" id="PF00132">
    <property type="entry name" value="Hexapep"/>
    <property type="match status" value="1"/>
</dbReference>
<dbReference type="Gene3D" id="2.160.10.10">
    <property type="entry name" value="Hexapeptide repeat proteins"/>
    <property type="match status" value="1"/>
</dbReference>
<evidence type="ECO:0000313" key="2">
    <source>
        <dbReference type="Proteomes" id="UP000261080"/>
    </source>
</evidence>
<evidence type="ECO:0000313" key="1">
    <source>
        <dbReference type="EMBL" id="RGE88989.1"/>
    </source>
</evidence>
<dbReference type="InterPro" id="IPR011004">
    <property type="entry name" value="Trimer_LpxA-like_sf"/>
</dbReference>
<dbReference type="Proteomes" id="UP000261080">
    <property type="component" value="Unassembled WGS sequence"/>
</dbReference>
<gene>
    <name evidence="1" type="ORF">DW016_05685</name>
</gene>
<comment type="caution">
    <text evidence="1">The sequence shown here is derived from an EMBL/GenBank/DDBJ whole genome shotgun (WGS) entry which is preliminary data.</text>
</comment>
<organism evidence="1 2">
    <name type="scientific">Sellimonas intestinalis</name>
    <dbReference type="NCBI Taxonomy" id="1653434"/>
    <lineage>
        <taxon>Bacteria</taxon>
        <taxon>Bacillati</taxon>
        <taxon>Bacillota</taxon>
        <taxon>Clostridia</taxon>
        <taxon>Lachnospirales</taxon>
        <taxon>Lachnospiraceae</taxon>
        <taxon>Sellimonas</taxon>
    </lineage>
</organism>
<dbReference type="RefSeq" id="WP_117493386.1">
    <property type="nucleotide sequence ID" value="NZ_CAUAFM010000022.1"/>
</dbReference>
<sequence length="186" mass="21386">MFGVISKCWKRIKWKIRITFIKVVYRNSIDLKWSCRIAGSVKFRINGRGKIVLGDNVELRENVILNVTNGGCIDIGDRVFINDGCYINAREKITIEEDTMLGQSVKIYDHDHDYRSDDRKINFKQSPVVVRKNVWICSNVIVLKNTEIGAESVVAAGTVVRKNIPENTMFYEKKVGYGEKRIVKEL</sequence>
<proteinExistence type="predicted"/>
<dbReference type="CDD" id="cd04647">
    <property type="entry name" value="LbH_MAT_like"/>
    <property type="match status" value="1"/>
</dbReference>
<dbReference type="AlphaFoldDB" id="A0A3E3K562"/>
<dbReference type="GO" id="GO:0016746">
    <property type="term" value="F:acyltransferase activity"/>
    <property type="evidence" value="ECO:0007669"/>
    <property type="project" value="UniProtKB-KW"/>
</dbReference>
<protein>
    <submittedName>
        <fullName evidence="1">Acyltransferase</fullName>
    </submittedName>
</protein>
<dbReference type="OrthoDB" id="9801697at2"/>
<dbReference type="InterPro" id="IPR051159">
    <property type="entry name" value="Hexapeptide_acetyltransf"/>
</dbReference>
<dbReference type="PANTHER" id="PTHR23416:SF78">
    <property type="entry name" value="LIPOPOLYSACCHARIDE BIOSYNTHESIS O-ACETYL TRANSFERASE WBBJ-RELATED"/>
    <property type="match status" value="1"/>
</dbReference>
<dbReference type="SUPFAM" id="SSF51161">
    <property type="entry name" value="Trimeric LpxA-like enzymes"/>
    <property type="match status" value="1"/>
</dbReference>